<dbReference type="AlphaFoldDB" id="A0A182N614"/>
<dbReference type="PANTHER" id="PTHR31996:SF2">
    <property type="entry name" value="COILED-COIL DOMAIN-CONTAINING PROTEIN 115"/>
    <property type="match status" value="1"/>
</dbReference>
<dbReference type="Proteomes" id="UP000075884">
    <property type="component" value="Unassembled WGS sequence"/>
</dbReference>
<sequence>MENREEVCELMDKLLLNSLDLIEQDVRLSQDIERLTTEGQLDLAHTRFTKGPNAASAVQLPTEDYKPFRALRTVSESVDGAKDEDTPRAIPRLTLECHPVAVDEGRIDPATWFGILRPPSLNSAKDRFTRSLDTIVERANVRATLTSYLNVFGVLNKRKSEL</sequence>
<dbReference type="PANTHER" id="PTHR31996">
    <property type="entry name" value="COILED-COIL DOMAIN-CONTAINING PROTEIN 115"/>
    <property type="match status" value="1"/>
</dbReference>
<dbReference type="VEuPathDB" id="VectorBase:ADIR003085"/>
<keyword evidence="3" id="KW-1185">Reference proteome</keyword>
<dbReference type="GO" id="GO:0051082">
    <property type="term" value="F:unfolded protein binding"/>
    <property type="evidence" value="ECO:0007669"/>
    <property type="project" value="TreeGrafter"/>
</dbReference>
<name>A0A182N614_9DIPT</name>
<evidence type="ECO:0000256" key="1">
    <source>
        <dbReference type="ARBA" id="ARBA00093634"/>
    </source>
</evidence>
<reference evidence="2" key="2">
    <citation type="submission" date="2020-05" db="UniProtKB">
        <authorList>
            <consortium name="EnsemblMetazoa"/>
        </authorList>
    </citation>
    <scope>IDENTIFICATION</scope>
    <source>
        <strain evidence="2">WRAIR2</strain>
    </source>
</reference>
<dbReference type="InterPro" id="IPR040357">
    <property type="entry name" value="Vma22/CCDC115"/>
</dbReference>
<reference evidence="3" key="1">
    <citation type="submission" date="2013-03" db="EMBL/GenBank/DDBJ databases">
        <title>The Genome Sequence of Anopheles dirus WRAIR2.</title>
        <authorList>
            <consortium name="The Broad Institute Genomics Platform"/>
            <person name="Neafsey D.E."/>
            <person name="Walton C."/>
            <person name="Walker B."/>
            <person name="Young S.K."/>
            <person name="Zeng Q."/>
            <person name="Gargeya S."/>
            <person name="Fitzgerald M."/>
            <person name="Haas B."/>
            <person name="Abouelleil A."/>
            <person name="Allen A.W."/>
            <person name="Alvarado L."/>
            <person name="Arachchi H.M."/>
            <person name="Berlin A.M."/>
            <person name="Chapman S.B."/>
            <person name="Gainer-Dewar J."/>
            <person name="Goldberg J."/>
            <person name="Griggs A."/>
            <person name="Gujja S."/>
            <person name="Hansen M."/>
            <person name="Howarth C."/>
            <person name="Imamovic A."/>
            <person name="Ireland A."/>
            <person name="Larimer J."/>
            <person name="McCowan C."/>
            <person name="Murphy C."/>
            <person name="Pearson M."/>
            <person name="Poon T.W."/>
            <person name="Priest M."/>
            <person name="Roberts A."/>
            <person name="Saif S."/>
            <person name="Shea T."/>
            <person name="Sisk P."/>
            <person name="Sykes S."/>
            <person name="Wortman J."/>
            <person name="Nusbaum C."/>
            <person name="Birren B."/>
        </authorList>
    </citation>
    <scope>NUCLEOTIDE SEQUENCE [LARGE SCALE GENOMIC DNA]</scope>
    <source>
        <strain evidence="3">WRAIR2</strain>
    </source>
</reference>
<protein>
    <recommendedName>
        <fullName evidence="1">Vacuolar ATPase assembly protein VMA22</fullName>
    </recommendedName>
</protein>
<organism evidence="2 3">
    <name type="scientific">Anopheles dirus</name>
    <dbReference type="NCBI Taxonomy" id="7168"/>
    <lineage>
        <taxon>Eukaryota</taxon>
        <taxon>Metazoa</taxon>
        <taxon>Ecdysozoa</taxon>
        <taxon>Arthropoda</taxon>
        <taxon>Hexapoda</taxon>
        <taxon>Insecta</taxon>
        <taxon>Pterygota</taxon>
        <taxon>Neoptera</taxon>
        <taxon>Endopterygota</taxon>
        <taxon>Diptera</taxon>
        <taxon>Nematocera</taxon>
        <taxon>Culicoidea</taxon>
        <taxon>Culicidae</taxon>
        <taxon>Anophelinae</taxon>
        <taxon>Anopheles</taxon>
    </lineage>
</organism>
<evidence type="ECO:0000313" key="3">
    <source>
        <dbReference type="Proteomes" id="UP000075884"/>
    </source>
</evidence>
<dbReference type="STRING" id="7168.A0A182N614"/>
<dbReference type="EnsemblMetazoa" id="ADIR003085-RA">
    <property type="protein sequence ID" value="ADIR003085-PA"/>
    <property type="gene ID" value="ADIR003085"/>
</dbReference>
<evidence type="ECO:0000313" key="2">
    <source>
        <dbReference type="EnsemblMetazoa" id="ADIR003085-PA"/>
    </source>
</evidence>
<proteinExistence type="predicted"/>
<dbReference type="GO" id="GO:0070072">
    <property type="term" value="P:vacuolar proton-transporting V-type ATPase complex assembly"/>
    <property type="evidence" value="ECO:0007669"/>
    <property type="project" value="InterPro"/>
</dbReference>
<accession>A0A182N614</accession>